<dbReference type="EMBL" id="LXQA010347094">
    <property type="protein sequence ID" value="MCI45675.1"/>
    <property type="molecule type" value="Genomic_DNA"/>
</dbReference>
<proteinExistence type="predicted"/>
<dbReference type="Proteomes" id="UP000265520">
    <property type="component" value="Unassembled WGS sequence"/>
</dbReference>
<comment type="caution">
    <text evidence="2">The sequence shown here is derived from an EMBL/GenBank/DDBJ whole genome shotgun (WGS) entry which is preliminary data.</text>
</comment>
<accession>A0A392SCS0</accession>
<keyword evidence="3" id="KW-1185">Reference proteome</keyword>
<sequence length="84" mass="9491">KASQTGLCSRHNCLTNQLRWRQNRKANKSRQSEHRSSQIEPTKSRNDFESHFAAKRPPRNGEPATTSPEKDPTAVAESDEAEMA</sequence>
<protein>
    <submittedName>
        <fullName evidence="2">Uncharacterized protein</fullName>
    </submittedName>
</protein>
<reference evidence="2 3" key="1">
    <citation type="journal article" date="2018" name="Front. Plant Sci.">
        <title>Red Clover (Trifolium pratense) and Zigzag Clover (T. medium) - A Picture of Genomic Similarities and Differences.</title>
        <authorList>
            <person name="Dluhosova J."/>
            <person name="Istvanek J."/>
            <person name="Nedelnik J."/>
            <person name="Repkova J."/>
        </authorList>
    </citation>
    <scope>NUCLEOTIDE SEQUENCE [LARGE SCALE GENOMIC DNA]</scope>
    <source>
        <strain evidence="3">cv. 10/8</strain>
        <tissue evidence="2">Leaf</tissue>
    </source>
</reference>
<organism evidence="2 3">
    <name type="scientific">Trifolium medium</name>
    <dbReference type="NCBI Taxonomy" id="97028"/>
    <lineage>
        <taxon>Eukaryota</taxon>
        <taxon>Viridiplantae</taxon>
        <taxon>Streptophyta</taxon>
        <taxon>Embryophyta</taxon>
        <taxon>Tracheophyta</taxon>
        <taxon>Spermatophyta</taxon>
        <taxon>Magnoliopsida</taxon>
        <taxon>eudicotyledons</taxon>
        <taxon>Gunneridae</taxon>
        <taxon>Pentapetalae</taxon>
        <taxon>rosids</taxon>
        <taxon>fabids</taxon>
        <taxon>Fabales</taxon>
        <taxon>Fabaceae</taxon>
        <taxon>Papilionoideae</taxon>
        <taxon>50 kb inversion clade</taxon>
        <taxon>NPAAA clade</taxon>
        <taxon>Hologalegina</taxon>
        <taxon>IRL clade</taxon>
        <taxon>Trifolieae</taxon>
        <taxon>Trifolium</taxon>
    </lineage>
</organism>
<dbReference type="AlphaFoldDB" id="A0A392SCS0"/>
<feature type="compositionally biased region" description="Basic and acidic residues" evidence="1">
    <location>
        <begin position="30"/>
        <end position="52"/>
    </location>
</feature>
<evidence type="ECO:0000313" key="2">
    <source>
        <dbReference type="EMBL" id="MCI45675.1"/>
    </source>
</evidence>
<name>A0A392SCS0_9FABA</name>
<evidence type="ECO:0000256" key="1">
    <source>
        <dbReference type="SAM" id="MobiDB-lite"/>
    </source>
</evidence>
<feature type="non-terminal residue" evidence="2">
    <location>
        <position position="1"/>
    </location>
</feature>
<feature type="region of interest" description="Disordered" evidence="1">
    <location>
        <begin position="19"/>
        <end position="84"/>
    </location>
</feature>
<evidence type="ECO:0000313" key="3">
    <source>
        <dbReference type="Proteomes" id="UP000265520"/>
    </source>
</evidence>